<evidence type="ECO:0000256" key="1">
    <source>
        <dbReference type="SAM" id="Phobius"/>
    </source>
</evidence>
<keyword evidence="3" id="KW-1185">Reference proteome</keyword>
<keyword evidence="1" id="KW-1133">Transmembrane helix</keyword>
<dbReference type="PANTHER" id="PTHR40278:SF1">
    <property type="entry name" value="DNA UTILIZATION PROTEIN HOFN"/>
    <property type="match status" value="1"/>
</dbReference>
<comment type="caution">
    <text evidence="2">The sequence shown here is derived from an EMBL/GenBank/DDBJ whole genome shotgun (WGS) entry which is preliminary data.</text>
</comment>
<reference evidence="2 3" key="1">
    <citation type="submission" date="2019-07" db="EMBL/GenBank/DDBJ databases">
        <title>Reclasification of Spiribacter aquaticus.</title>
        <authorList>
            <person name="Leon M.J."/>
            <person name="Sanchez-Porro C."/>
            <person name="Ventosa A."/>
        </authorList>
    </citation>
    <scope>NUCLEOTIDE SEQUENCE [LARGE SCALE GENOMIC DNA]</scope>
    <source>
        <strain evidence="2 3">SP30</strain>
    </source>
</reference>
<dbReference type="PANTHER" id="PTHR40278">
    <property type="entry name" value="DNA UTILIZATION PROTEIN HOFN"/>
    <property type="match status" value="1"/>
</dbReference>
<keyword evidence="1" id="KW-0472">Membrane</keyword>
<evidence type="ECO:0008006" key="4">
    <source>
        <dbReference type="Google" id="ProtNLM"/>
    </source>
</evidence>
<accession>A0A557RN06</accession>
<dbReference type="RefSeq" id="WP_144347077.1">
    <property type="nucleotide sequence ID" value="NZ_VMKP01000001.1"/>
</dbReference>
<name>A0A557RN06_9GAMM</name>
<evidence type="ECO:0000313" key="3">
    <source>
        <dbReference type="Proteomes" id="UP000316688"/>
    </source>
</evidence>
<sequence length="188" mass="20870">MPIGVNLLPWRARQARRRRWRLALIGLGGGLAGLMALAIIATRVDQQNAADRAHQAELEAQLAELAPAIEAQGRLERTRERLDARHAVTETLGEQRRRAPDALTQTLAARPPTIALTRLRIHAEERVIEGHTRQPDALPRLIDALRAAPAFAGFHLQRLTHLAAEGGERRGFRLTLTRPSTPTVDDDR</sequence>
<evidence type="ECO:0000313" key="2">
    <source>
        <dbReference type="EMBL" id="TVO66564.1"/>
    </source>
</evidence>
<dbReference type="InterPro" id="IPR052534">
    <property type="entry name" value="Extracell_DNA_Util/SecSys_Comp"/>
</dbReference>
<protein>
    <recommendedName>
        <fullName evidence="4">PilN domain-containing protein</fullName>
    </recommendedName>
</protein>
<proteinExistence type="predicted"/>
<keyword evidence="1" id="KW-0812">Transmembrane</keyword>
<dbReference type="Proteomes" id="UP000316688">
    <property type="component" value="Unassembled WGS sequence"/>
</dbReference>
<dbReference type="AlphaFoldDB" id="A0A557RN06"/>
<organism evidence="2 3">
    <name type="scientific">Spiribacter aquaticus</name>
    <dbReference type="NCBI Taxonomy" id="1935996"/>
    <lineage>
        <taxon>Bacteria</taxon>
        <taxon>Pseudomonadati</taxon>
        <taxon>Pseudomonadota</taxon>
        <taxon>Gammaproteobacteria</taxon>
        <taxon>Chromatiales</taxon>
        <taxon>Ectothiorhodospiraceae</taxon>
        <taxon>Spiribacter</taxon>
    </lineage>
</organism>
<dbReference type="EMBL" id="VMKP01000001">
    <property type="protein sequence ID" value="TVO66564.1"/>
    <property type="molecule type" value="Genomic_DNA"/>
</dbReference>
<feature type="transmembrane region" description="Helical" evidence="1">
    <location>
        <begin position="20"/>
        <end position="41"/>
    </location>
</feature>
<gene>
    <name evidence="2" type="ORF">FPL11_02460</name>
</gene>